<protein>
    <recommendedName>
        <fullName evidence="14">EGF-like domain-containing protein</fullName>
    </recommendedName>
</protein>
<dbReference type="AlphaFoldDB" id="A0AAD7ZTN9"/>
<feature type="domain" description="EGF-like" evidence="14">
    <location>
        <begin position="259"/>
        <end position="295"/>
    </location>
</feature>
<proteinExistence type="inferred from homology"/>
<dbReference type="Pfam" id="PF23093">
    <property type="entry name" value="GBD_Tenm3"/>
    <property type="match status" value="2"/>
</dbReference>
<feature type="domain" description="EGF-like" evidence="14">
    <location>
        <begin position="460"/>
        <end position="495"/>
    </location>
</feature>
<comment type="subcellular location">
    <subcellularLocation>
        <location evidence="2">Cell membrane</location>
    </subcellularLocation>
    <subcellularLocation>
        <location evidence="1">Membrane</location>
        <topology evidence="1">Single-pass membrane protein</topology>
    </subcellularLocation>
</comment>
<keyword evidence="7" id="KW-0677">Repeat</keyword>
<dbReference type="GO" id="GO:0008038">
    <property type="term" value="P:neuron recognition"/>
    <property type="evidence" value="ECO:0007669"/>
    <property type="project" value="UniProtKB-ARBA"/>
</dbReference>
<gene>
    <name evidence="15" type="ORF">L9F63_019698</name>
</gene>
<feature type="region of interest" description="Disordered" evidence="13">
    <location>
        <begin position="1"/>
        <end position="66"/>
    </location>
</feature>
<dbReference type="SMART" id="SM00181">
    <property type="entry name" value="EGF"/>
    <property type="match status" value="8"/>
</dbReference>
<evidence type="ECO:0000313" key="15">
    <source>
        <dbReference type="EMBL" id="KAJ9586715.1"/>
    </source>
</evidence>
<dbReference type="FunFam" id="2.10.25.10:FF:000021">
    <property type="entry name" value="Teneurin transmembrane protein 2"/>
    <property type="match status" value="2"/>
</dbReference>
<dbReference type="FunFam" id="2.10.25.10:FF:000013">
    <property type="entry name" value="Teneurin transmembrane protein 4"/>
    <property type="match status" value="1"/>
</dbReference>
<comment type="caution">
    <text evidence="15">The sequence shown here is derived from an EMBL/GenBank/DDBJ whole genome shotgun (WGS) entry which is preliminary data.</text>
</comment>
<evidence type="ECO:0000259" key="14">
    <source>
        <dbReference type="PROSITE" id="PS50026"/>
    </source>
</evidence>
<dbReference type="FunFam" id="2.10.25.10:FF:000001">
    <property type="entry name" value="Tenascin C"/>
    <property type="match status" value="1"/>
</dbReference>
<evidence type="ECO:0000256" key="1">
    <source>
        <dbReference type="ARBA" id="ARBA00004167"/>
    </source>
</evidence>
<dbReference type="PANTHER" id="PTHR11219">
    <property type="entry name" value="TENEURIN AND N-ACETYLGLUCOSAMINE-1-PHOSPHODIESTER ALPHA-N-ACETYLGLUCOSAMINIDASE"/>
    <property type="match status" value="1"/>
</dbReference>
<accession>A0AAD7ZTN9</accession>
<keyword evidence="5 12" id="KW-0245">EGF-like domain</keyword>
<keyword evidence="6" id="KW-0812">Transmembrane</keyword>
<dbReference type="EMBL" id="JASPKZ010006849">
    <property type="protein sequence ID" value="KAJ9586715.1"/>
    <property type="molecule type" value="Genomic_DNA"/>
</dbReference>
<feature type="disulfide bond" evidence="12">
    <location>
        <begin position="485"/>
        <end position="494"/>
    </location>
</feature>
<dbReference type="Gene3D" id="2.10.25.10">
    <property type="entry name" value="Laminin"/>
    <property type="match status" value="6"/>
</dbReference>
<feature type="compositionally biased region" description="Polar residues" evidence="13">
    <location>
        <begin position="31"/>
        <end position="57"/>
    </location>
</feature>
<dbReference type="Pfam" id="PF25024">
    <property type="entry name" value="EGF_TEN"/>
    <property type="match status" value="1"/>
</dbReference>
<evidence type="ECO:0000256" key="12">
    <source>
        <dbReference type="PROSITE-ProRule" id="PRU00076"/>
    </source>
</evidence>
<evidence type="ECO:0000256" key="13">
    <source>
        <dbReference type="SAM" id="MobiDB-lite"/>
    </source>
</evidence>
<dbReference type="Gene3D" id="2.60.120.260">
    <property type="entry name" value="Galactose-binding domain-like"/>
    <property type="match status" value="1"/>
</dbReference>
<evidence type="ECO:0000313" key="16">
    <source>
        <dbReference type="Proteomes" id="UP001233999"/>
    </source>
</evidence>
<evidence type="ECO:0000256" key="6">
    <source>
        <dbReference type="ARBA" id="ARBA00022692"/>
    </source>
</evidence>
<evidence type="ECO:0000256" key="7">
    <source>
        <dbReference type="ARBA" id="ARBA00022737"/>
    </source>
</evidence>
<evidence type="ECO:0000256" key="11">
    <source>
        <dbReference type="ARBA" id="ARBA00023180"/>
    </source>
</evidence>
<dbReference type="GO" id="GO:0005886">
    <property type="term" value="C:plasma membrane"/>
    <property type="evidence" value="ECO:0007669"/>
    <property type="project" value="UniProtKB-SubCell"/>
</dbReference>
<keyword evidence="16" id="KW-1185">Reference proteome</keyword>
<evidence type="ECO:0000256" key="10">
    <source>
        <dbReference type="ARBA" id="ARBA00023157"/>
    </source>
</evidence>
<evidence type="ECO:0000256" key="2">
    <source>
        <dbReference type="ARBA" id="ARBA00004236"/>
    </source>
</evidence>
<dbReference type="InterPro" id="IPR051216">
    <property type="entry name" value="Teneurin"/>
</dbReference>
<organism evidence="15 16">
    <name type="scientific">Diploptera punctata</name>
    <name type="common">Pacific beetle cockroach</name>
    <dbReference type="NCBI Taxonomy" id="6984"/>
    <lineage>
        <taxon>Eukaryota</taxon>
        <taxon>Metazoa</taxon>
        <taxon>Ecdysozoa</taxon>
        <taxon>Arthropoda</taxon>
        <taxon>Hexapoda</taxon>
        <taxon>Insecta</taxon>
        <taxon>Pterygota</taxon>
        <taxon>Neoptera</taxon>
        <taxon>Polyneoptera</taxon>
        <taxon>Dictyoptera</taxon>
        <taxon>Blattodea</taxon>
        <taxon>Blaberoidea</taxon>
        <taxon>Blaberidae</taxon>
        <taxon>Diplopterinae</taxon>
        <taxon>Diploptera</taxon>
    </lineage>
</organism>
<evidence type="ECO:0000256" key="5">
    <source>
        <dbReference type="ARBA" id="ARBA00022536"/>
    </source>
</evidence>
<comment type="similarity">
    <text evidence="3">Belongs to the tenascin family. Teneurin subfamily.</text>
</comment>
<dbReference type="SUPFAM" id="SSF57196">
    <property type="entry name" value="EGF/Laminin"/>
    <property type="match status" value="5"/>
</dbReference>
<keyword evidence="11" id="KW-0325">Glycoprotein</keyword>
<dbReference type="GO" id="GO:0008045">
    <property type="term" value="P:motor neuron axon guidance"/>
    <property type="evidence" value="ECO:0007669"/>
    <property type="project" value="TreeGrafter"/>
</dbReference>
<evidence type="ECO:0000256" key="8">
    <source>
        <dbReference type="ARBA" id="ARBA00022989"/>
    </source>
</evidence>
<evidence type="ECO:0000256" key="3">
    <source>
        <dbReference type="ARBA" id="ARBA00009385"/>
    </source>
</evidence>
<feature type="non-terminal residue" evidence="15">
    <location>
        <position position="1"/>
    </location>
</feature>
<feature type="disulfide bond" evidence="12">
    <location>
        <begin position="464"/>
        <end position="474"/>
    </location>
</feature>
<dbReference type="InterPro" id="IPR057629">
    <property type="entry name" value="Teneurin1-4_GBD"/>
</dbReference>
<dbReference type="PROSITE" id="PS00022">
    <property type="entry name" value="EGF_1"/>
    <property type="match status" value="3"/>
</dbReference>
<evidence type="ECO:0000256" key="4">
    <source>
        <dbReference type="ARBA" id="ARBA00022475"/>
    </source>
</evidence>
<dbReference type="PANTHER" id="PTHR11219:SF69">
    <property type="entry name" value="TENEURIN-A"/>
    <property type="match status" value="1"/>
</dbReference>
<dbReference type="PROSITE" id="PS50026">
    <property type="entry name" value="EGF_3"/>
    <property type="match status" value="2"/>
</dbReference>
<keyword evidence="8" id="KW-1133">Transmembrane helix</keyword>
<dbReference type="InterPro" id="IPR000742">
    <property type="entry name" value="EGF"/>
</dbReference>
<reference evidence="15" key="2">
    <citation type="submission" date="2023-05" db="EMBL/GenBank/DDBJ databases">
        <authorList>
            <person name="Fouks B."/>
        </authorList>
    </citation>
    <scope>NUCLEOTIDE SEQUENCE</scope>
    <source>
        <strain evidence="15">Stay&amp;Tobe</strain>
        <tissue evidence="15">Testes</tissue>
    </source>
</reference>
<comment type="caution">
    <text evidence="12">Lacks conserved residue(s) required for the propagation of feature annotation.</text>
</comment>
<name>A0AAD7ZTN9_DIPPU</name>
<dbReference type="Proteomes" id="UP001233999">
    <property type="component" value="Unassembled WGS sequence"/>
</dbReference>
<keyword evidence="10 12" id="KW-1015">Disulfide bond</keyword>
<reference evidence="15" key="1">
    <citation type="journal article" date="2023" name="IScience">
        <title>Live-bearing cockroach genome reveals convergent evolutionary mechanisms linked to viviparity in insects and beyond.</title>
        <authorList>
            <person name="Fouks B."/>
            <person name="Harrison M.C."/>
            <person name="Mikhailova A.A."/>
            <person name="Marchal E."/>
            <person name="English S."/>
            <person name="Carruthers M."/>
            <person name="Jennings E.C."/>
            <person name="Chiamaka E.L."/>
            <person name="Frigard R.A."/>
            <person name="Pippel M."/>
            <person name="Attardo G.M."/>
            <person name="Benoit J.B."/>
            <person name="Bornberg-Bauer E."/>
            <person name="Tobe S.S."/>
        </authorList>
    </citation>
    <scope>NUCLEOTIDE SEQUENCE</scope>
    <source>
        <strain evidence="15">Stay&amp;Tobe</strain>
    </source>
</reference>
<dbReference type="PROSITE" id="PS01186">
    <property type="entry name" value="EGF_2"/>
    <property type="match status" value="3"/>
</dbReference>
<keyword evidence="9" id="KW-0472">Membrane</keyword>
<keyword evidence="4" id="KW-1003">Cell membrane</keyword>
<feature type="compositionally biased region" description="Polar residues" evidence="13">
    <location>
        <begin position="1"/>
        <end position="13"/>
    </location>
</feature>
<evidence type="ECO:0000256" key="9">
    <source>
        <dbReference type="ARBA" id="ARBA00023136"/>
    </source>
</evidence>
<sequence length="546" mass="59076">VSSMRPGMDSTSCILVEDAKAVAQDEEPRDLTSSQAPTEESLPTSTAVHSSGPSASNKLPGASPLEPLQQHWPSVLEMRELGVPHSTTIPPFQFWNSEFRNKEPAFIRLNFTLPWGANFAVYGRRNVAPSVTQYDFVEFVKGGRIDHRLKRSISGSAYLSGTSLLQRHKNGVTTGYLAQKPSMSYHLRHSSVLMLVNVTLLQYLDTGRWFLSVYNDDLRPHQVTLVVAEAEGVSTACPNDCSGHGSCYLGKCDCIDGYEGIDCSKSVCPVLCSNHGKYGGGLCHCEEGWKGQECDVPEHDCQAHCSGHGQCLAGVCVCQPGWKGTFCEQVDCPDPSCSGHGTCVGGKCYCKAGWQGANCSAVDQQVYQCLPGCSEHGNYNLETGACVCDNYWAGPDCSQELCSLDCGPHGRCDKGKCDCHPGWTGDRCDLLPCDPRCSEHGQCKNGTCVCSQGWNGKHCTLPGCKSACNRHGTCALEDGEYHCVCSDGWAGLDCSIRLEMECSDEIDNDEGKSCSSLNPWICCVSGFIAAILNNCRNHSGHDPEIK</sequence>
<feature type="non-terminal residue" evidence="15">
    <location>
        <position position="546"/>
    </location>
</feature>
<feature type="disulfide bond" evidence="12">
    <location>
        <begin position="285"/>
        <end position="294"/>
    </location>
</feature>